<evidence type="ECO:0000313" key="1">
    <source>
        <dbReference type="EMBL" id="KAJ9058651.1"/>
    </source>
</evidence>
<keyword evidence="2" id="KW-1185">Reference proteome</keyword>
<comment type="caution">
    <text evidence="1">The sequence shown here is derived from an EMBL/GenBank/DDBJ whole genome shotgun (WGS) entry which is preliminary data.</text>
</comment>
<dbReference type="Proteomes" id="UP001165960">
    <property type="component" value="Unassembled WGS sequence"/>
</dbReference>
<reference evidence="1" key="1">
    <citation type="submission" date="2022-04" db="EMBL/GenBank/DDBJ databases">
        <title>Genome of the entomopathogenic fungus Entomophthora muscae.</title>
        <authorList>
            <person name="Elya C."/>
            <person name="Lovett B.R."/>
            <person name="Lee E."/>
            <person name="Macias A.M."/>
            <person name="Hajek A.E."/>
            <person name="De Bivort B.L."/>
            <person name="Kasson M.T."/>
            <person name="De Fine Licht H.H."/>
            <person name="Stajich J.E."/>
        </authorList>
    </citation>
    <scope>NUCLEOTIDE SEQUENCE</scope>
    <source>
        <strain evidence="1">Berkeley</strain>
    </source>
</reference>
<sequence length="753" mass="84780">MIRNIRLNFSASFSLYQAERYTATTVRSSFSSCRKFSKLNCLASSNRVNFFKLNALQGKRCSSSGSFVGEKGLSPSSINDKNVKVLKEKRTVAKEKKRPSKAKAQAISPMDQRVTDLIMSLETSFVKNRTKLDPQDIERCYRPKDKFVLNQKEHYKLSKSIVESFNLAQLRKYIAGFSPEKDQILNASSACQISLAERMHLKMTVTKNYGKEQLANHIIKLWGIDVLSTPIFTPESTAPLDFITEEEFPSNKHELYFLVCKGGEHLRRLELLGNAQIQINPDEESYTIRGDPSEIEKTKKMIRELLVYKTLDLDINEINCHDPNFLRMNGELIAGVAQTAGTYITAQPSPTGQRLIILALQEKDIKRTQQLLEEAWKLQHPPAPRAVLLHLPEALSKDGLDLFPSADPAYLPEFYQTHTMFHLRPSTELRSTLENIQVDSNALLLPHTIDKRLSAFSEQSRASIHLRDVPELLLQSARYSGFETQLEARFGHILNFNRRAFNYPGFYEKPSEKALQNMGPDSYFLPSFPRHRVWETLVPIQEASSIELEYVMWTGMGPSFFSDAPQPPTHAPISKSYHDASAYSRASLTSPVFLCVTLSNSDIGLKVVSARFSTAPVVADVNMLACRRSLRLMASGYRPLPLTESIESVFSSPNCPGELELPTPEGESAIYRLGEIRHQTITAYNHPGSGGLPGRHHLLLQTDKRPTGYPPVAKMIASRSPMSDVPILGLEFADPHPDPWAGFIKDSIEICQY</sequence>
<dbReference type="EMBL" id="QTSX02005713">
    <property type="protein sequence ID" value="KAJ9058651.1"/>
    <property type="molecule type" value="Genomic_DNA"/>
</dbReference>
<organism evidence="1 2">
    <name type="scientific">Entomophthora muscae</name>
    <dbReference type="NCBI Taxonomy" id="34485"/>
    <lineage>
        <taxon>Eukaryota</taxon>
        <taxon>Fungi</taxon>
        <taxon>Fungi incertae sedis</taxon>
        <taxon>Zoopagomycota</taxon>
        <taxon>Entomophthoromycotina</taxon>
        <taxon>Entomophthoromycetes</taxon>
        <taxon>Entomophthorales</taxon>
        <taxon>Entomophthoraceae</taxon>
        <taxon>Entomophthora</taxon>
    </lineage>
</organism>
<proteinExistence type="predicted"/>
<name>A0ACC2S8D6_9FUNG</name>
<evidence type="ECO:0000313" key="2">
    <source>
        <dbReference type="Proteomes" id="UP001165960"/>
    </source>
</evidence>
<gene>
    <name evidence="1" type="ORF">DSO57_1010222</name>
</gene>
<accession>A0ACC2S8D6</accession>
<protein>
    <submittedName>
        <fullName evidence="1">Uncharacterized protein</fullName>
    </submittedName>
</protein>